<sequence length="72" mass="8747">MLNKRKLKQCININNFIVKFLFIFKKYIFMEKINISNIKCIISVCSIIRKSFKLYSCDNSIFLMYTKIIFYN</sequence>
<reference evidence="1 2" key="2">
    <citation type="submission" date="2013-02" db="EMBL/GenBank/DDBJ databases">
        <title>The Genome Sequence of Plasmodium falciparum 7G8.</title>
        <authorList>
            <consortium name="The Broad Institute Genome Sequencing Platform"/>
            <consortium name="The Broad Institute Genome Sequencing Center for Infectious Disease"/>
            <person name="Neafsey D."/>
            <person name="Cheeseman I."/>
            <person name="Volkman S."/>
            <person name="Adams J."/>
            <person name="Walker B."/>
            <person name="Young S.K."/>
            <person name="Zeng Q."/>
            <person name="Gargeya S."/>
            <person name="Fitzgerald M."/>
            <person name="Haas B."/>
            <person name="Abouelleil A."/>
            <person name="Alvarado L."/>
            <person name="Arachchi H.M."/>
            <person name="Berlin A.M."/>
            <person name="Chapman S.B."/>
            <person name="Dewar J."/>
            <person name="Goldberg J."/>
            <person name="Griggs A."/>
            <person name="Gujja S."/>
            <person name="Hansen M."/>
            <person name="Howarth C."/>
            <person name="Imamovic A."/>
            <person name="Larimer J."/>
            <person name="McCowan C."/>
            <person name="Murphy C."/>
            <person name="Neiman D."/>
            <person name="Pearson M."/>
            <person name="Priest M."/>
            <person name="Roberts A."/>
            <person name="Saif S."/>
            <person name="Shea T."/>
            <person name="Sisk P."/>
            <person name="Sykes S."/>
            <person name="Wortman J."/>
            <person name="Nusbaum C."/>
            <person name="Birren B."/>
        </authorList>
    </citation>
    <scope>NUCLEOTIDE SEQUENCE [LARGE SCALE GENOMIC DNA]</scope>
    <source>
        <strain evidence="1 2">7G8</strain>
    </source>
</reference>
<proteinExistence type="predicted"/>
<dbReference type="Proteomes" id="UP000030688">
    <property type="component" value="Unassembled WGS sequence"/>
</dbReference>
<organism evidence="1 2">
    <name type="scientific">Plasmodium falciparum (isolate 7G8)</name>
    <dbReference type="NCBI Taxonomy" id="57266"/>
    <lineage>
        <taxon>Eukaryota</taxon>
        <taxon>Sar</taxon>
        <taxon>Alveolata</taxon>
        <taxon>Apicomplexa</taxon>
        <taxon>Aconoidasida</taxon>
        <taxon>Haemosporida</taxon>
        <taxon>Plasmodiidae</taxon>
        <taxon>Plasmodium</taxon>
        <taxon>Plasmodium (Laverania)</taxon>
    </lineage>
</organism>
<protein>
    <submittedName>
        <fullName evidence="1">Uncharacterized protein</fullName>
    </submittedName>
</protein>
<name>W7F903_PLAF8</name>
<gene>
    <name evidence="1" type="ORF">PFBG_02318</name>
</gene>
<evidence type="ECO:0000313" key="2">
    <source>
        <dbReference type="Proteomes" id="UP000030688"/>
    </source>
</evidence>
<evidence type="ECO:0000313" key="1">
    <source>
        <dbReference type="EMBL" id="EUR72743.1"/>
    </source>
</evidence>
<dbReference type="EMBL" id="KE123610">
    <property type="protein sequence ID" value="EUR72743.1"/>
    <property type="molecule type" value="Genomic_DNA"/>
</dbReference>
<dbReference type="AlphaFoldDB" id="W7F903"/>
<accession>W7F903</accession>
<reference evidence="2" key="1">
    <citation type="submission" date="2007-11" db="EMBL/GenBank/DDBJ databases">
        <authorList>
            <consortium name="The Broad Institute Genome Sequencing Platform"/>
            <person name="Volkman S.K."/>
            <person name="Daily J.P."/>
            <person name="Sarr O."/>
            <person name="Ndiaye D."/>
            <person name="Ndir O."/>
            <person name="Mboup S."/>
            <person name="Lukens A."/>
            <person name="Stange-Thomann N."/>
            <person name="Mauceli E."/>
            <person name="Gnerre S."/>
            <person name="Jaffe D."/>
            <person name="Zainoun J."/>
            <person name="Wiegand R.C."/>
            <person name="Birren B."/>
            <person name="Galagan J."/>
            <person name="Lander E."/>
            <person name="Wirth D.F."/>
        </authorList>
    </citation>
    <scope>NUCLEOTIDE SEQUENCE [LARGE SCALE GENOMIC DNA]</scope>
    <source>
        <strain evidence="2">7G8</strain>
    </source>
</reference>